<protein>
    <recommendedName>
        <fullName evidence="1">Uracil-DNA glycosylase-like domain-containing protein</fullName>
    </recommendedName>
</protein>
<comment type="caution">
    <text evidence="2">The sequence shown here is derived from an EMBL/GenBank/DDBJ whole genome shotgun (WGS) entry which is preliminary data.</text>
</comment>
<organism evidence="2 3">
    <name type="scientific">Streptomyces fructofermentans</name>
    <dbReference type="NCBI Taxonomy" id="152141"/>
    <lineage>
        <taxon>Bacteria</taxon>
        <taxon>Bacillati</taxon>
        <taxon>Actinomycetota</taxon>
        <taxon>Actinomycetes</taxon>
        <taxon>Kitasatosporales</taxon>
        <taxon>Streptomycetaceae</taxon>
        <taxon>Streptomyces</taxon>
    </lineage>
</organism>
<gene>
    <name evidence="2" type="ORF">GCM10010515_41380</name>
</gene>
<dbReference type="InterPro" id="IPR036895">
    <property type="entry name" value="Uracil-DNA_glycosylase-like_sf"/>
</dbReference>
<keyword evidence="3" id="KW-1185">Reference proteome</keyword>
<reference evidence="2" key="2">
    <citation type="submission" date="2020-09" db="EMBL/GenBank/DDBJ databases">
        <authorList>
            <person name="Sun Q."/>
            <person name="Ohkuma M."/>
        </authorList>
    </citation>
    <scope>NUCLEOTIDE SEQUENCE</scope>
    <source>
        <strain evidence="2">JCM 4956</strain>
    </source>
</reference>
<dbReference type="Gene3D" id="3.40.470.10">
    <property type="entry name" value="Uracil-DNA glycosylase-like domain"/>
    <property type="match status" value="1"/>
</dbReference>
<accession>A0A918KN49</accession>
<reference evidence="2" key="1">
    <citation type="journal article" date="2014" name="Int. J. Syst. Evol. Microbiol.">
        <title>Complete genome sequence of Corynebacterium casei LMG S-19264T (=DSM 44701T), isolated from a smear-ripened cheese.</title>
        <authorList>
            <consortium name="US DOE Joint Genome Institute (JGI-PGF)"/>
            <person name="Walter F."/>
            <person name="Albersmeier A."/>
            <person name="Kalinowski J."/>
            <person name="Ruckert C."/>
        </authorList>
    </citation>
    <scope>NUCLEOTIDE SEQUENCE</scope>
    <source>
        <strain evidence="2">JCM 4956</strain>
    </source>
</reference>
<dbReference type="EMBL" id="BMWD01000014">
    <property type="protein sequence ID" value="GGX69470.1"/>
    <property type="molecule type" value="Genomic_DNA"/>
</dbReference>
<evidence type="ECO:0000259" key="1">
    <source>
        <dbReference type="Pfam" id="PF03167"/>
    </source>
</evidence>
<dbReference type="CDD" id="cd10035">
    <property type="entry name" value="UDG_like"/>
    <property type="match status" value="1"/>
</dbReference>
<dbReference type="InterPro" id="IPR005122">
    <property type="entry name" value="Uracil-DNA_glycosylase-like"/>
</dbReference>
<feature type="domain" description="Uracil-DNA glycosylase-like" evidence="1">
    <location>
        <begin position="71"/>
        <end position="216"/>
    </location>
</feature>
<dbReference type="Pfam" id="PF03167">
    <property type="entry name" value="UDG"/>
    <property type="match status" value="1"/>
</dbReference>
<sequence length="236" mass="25239">MPSHHRVSGPLKISGAARKGRKVEPVDLGRFWKLLHALPAPDDAQFLYGPEADGRLRERNLRHYLQLMGHIGPRTVLLGEAPGYRGATVSGIPFMSVAQLRARPGLITGSPDGDGFEIPDDPPALSEASSTIVWRAVAALPPPLPLFWPVYPNHPHEAGKPQSNRTPRGSEVAAGLPIALALVEAFDIETVVAVGRKAQDALARNGVKAIAVRHPAQGGARIFTSQIARLNDLAAE</sequence>
<dbReference type="AlphaFoldDB" id="A0A918KN49"/>
<dbReference type="SUPFAM" id="SSF52141">
    <property type="entry name" value="Uracil-DNA glycosylase-like"/>
    <property type="match status" value="1"/>
</dbReference>
<dbReference type="Proteomes" id="UP000645555">
    <property type="component" value="Unassembled WGS sequence"/>
</dbReference>
<evidence type="ECO:0000313" key="2">
    <source>
        <dbReference type="EMBL" id="GGX69470.1"/>
    </source>
</evidence>
<proteinExistence type="predicted"/>
<evidence type="ECO:0000313" key="3">
    <source>
        <dbReference type="Proteomes" id="UP000645555"/>
    </source>
</evidence>
<name>A0A918KN49_9ACTN</name>